<feature type="non-terminal residue" evidence="12">
    <location>
        <position position="908"/>
    </location>
</feature>
<dbReference type="InterPro" id="IPR002110">
    <property type="entry name" value="Ankyrin_rpt"/>
</dbReference>
<protein>
    <recommendedName>
        <fullName evidence="1">RNA helicase</fullName>
        <ecNumber evidence="1">3.6.4.13</ecNumber>
    </recommendedName>
</protein>
<feature type="domain" description="Helicase ATP-binding" evidence="10">
    <location>
        <begin position="27"/>
        <end position="193"/>
    </location>
</feature>
<keyword evidence="2" id="KW-0547">Nucleotide-binding</keyword>
<evidence type="ECO:0000256" key="3">
    <source>
        <dbReference type="ARBA" id="ARBA00022801"/>
    </source>
</evidence>
<dbReference type="InterPro" id="IPR014001">
    <property type="entry name" value="Helicase_ATP-bd"/>
</dbReference>
<evidence type="ECO:0000256" key="7">
    <source>
        <dbReference type="ARBA" id="ARBA00047984"/>
    </source>
</evidence>
<dbReference type="InterPro" id="IPR001650">
    <property type="entry name" value="Helicase_C-like"/>
</dbReference>
<comment type="catalytic activity">
    <reaction evidence="7">
        <text>ATP + H2O = ADP + phosphate + H(+)</text>
        <dbReference type="Rhea" id="RHEA:13065"/>
        <dbReference type="ChEBI" id="CHEBI:15377"/>
        <dbReference type="ChEBI" id="CHEBI:15378"/>
        <dbReference type="ChEBI" id="CHEBI:30616"/>
        <dbReference type="ChEBI" id="CHEBI:43474"/>
        <dbReference type="ChEBI" id="CHEBI:456216"/>
        <dbReference type="EC" id="3.6.4.13"/>
    </reaction>
</comment>
<keyword evidence="3" id="KW-0378">Hydrolase</keyword>
<keyword evidence="9" id="KW-0040">ANK repeat</keyword>
<dbReference type="HOGENOM" id="CLU_001832_1_6_1"/>
<dbReference type="GO" id="GO:0003723">
    <property type="term" value="F:RNA binding"/>
    <property type="evidence" value="ECO:0000318"/>
    <property type="project" value="GO_Central"/>
</dbReference>
<dbReference type="GO" id="GO:0003724">
    <property type="term" value="F:RNA helicase activity"/>
    <property type="evidence" value="ECO:0007669"/>
    <property type="project" value="UniProtKB-EC"/>
</dbReference>
<evidence type="ECO:0000313" key="13">
    <source>
        <dbReference type="Proteomes" id="UP000001514"/>
    </source>
</evidence>
<gene>
    <name evidence="12" type="ORF">SELMODRAFT_50132</name>
</gene>
<dbReference type="PANTHER" id="PTHR18934">
    <property type="entry name" value="ATP-DEPENDENT RNA HELICASE"/>
    <property type="match status" value="1"/>
</dbReference>
<evidence type="ECO:0000256" key="1">
    <source>
        <dbReference type="ARBA" id="ARBA00012552"/>
    </source>
</evidence>
<dbReference type="InterPro" id="IPR048333">
    <property type="entry name" value="HA2_WH"/>
</dbReference>
<dbReference type="SMART" id="SM00847">
    <property type="entry name" value="HA2"/>
    <property type="match status" value="1"/>
</dbReference>
<dbReference type="InterPro" id="IPR007502">
    <property type="entry name" value="Helicase-assoc_dom"/>
</dbReference>
<dbReference type="OMA" id="HMECGSA"/>
<sequence>LSNEPHSMQLTETTQKLPIWKFRDVITTTVDQNKVVIIAGETGCGKSTQVPQYLLDHMWGQGKSCRVVCTQPRRISATSVADRIATERGEAIGETVGYQIRLESRGGPHSSLMFCTNGVLLRKLVTAKEAGVSATHIIVDEIHERDCNADFLLIVLKGLLLAQPDLRLVLMSATLDAELFSSYFNNCPVLKIPGFTHPVTVYYLEDVLSMTNFEANARKRSAEPAADSLLLSEEDADEMDNALTCAWLDDDFEQLLSLVTENPRPEVVDYQHSSTGITALMVAAGKGRVEDVGVLLSLGSSCSLVSQEGQTALDMAESNGEEEAAETIREHIKQAAEVQTAEKEAEILGKYHGSVDQEEVDILLIERLLHTICSDPGDGAVLVFLPGWEDITRCRDQLMASPFYSDETRFLILPLHSMIPMSDQKKIFTKPPPGARKIVLATNIAESAITIDDVVYVIDSGRMKEKSYDPYTNVSTFQTTWVSKASARQRQGRAGRCRAGFCYHLFSKVRAASLADFQLPEMKRTPLEEVCLKVKLLQPRGDVRDFLSSALDPPLDISIQNAMSLLQDIGALTPAGELSELGQQLGSLPVHPATSKMLLLSILLNCLDPALTIACAAGYRDPFVLPMAPHLKREAFAAKNHLASKYGGYSDHLAVVAAFDGWEAARKRGQDYSFCSQYSLSPGVMNMLDGMRKQLLRELTLKGFVKRDPRPCSLNAKDPGIVRAILSACLYPSVARILPPDESGRKVIAQIARGEKVRIHPQSSNFRLLVQQQFPDLNVYNDHLLVFDEVTRGESQVYIRNNTCVKPHPLLFFCTELSVAPLRSYREEEYEMAGPAERELMEAADDTLAMVIDRWLKYQTSSVMAAQVYCLRERLLSALLFKVKNPSANLPDMLAASVHALACVFSYE</sequence>
<feature type="non-terminal residue" evidence="12">
    <location>
        <position position="1"/>
    </location>
</feature>
<evidence type="ECO:0000256" key="4">
    <source>
        <dbReference type="ARBA" id="ARBA00022806"/>
    </source>
</evidence>
<dbReference type="Gene3D" id="1.25.40.20">
    <property type="entry name" value="Ankyrin repeat-containing domain"/>
    <property type="match status" value="1"/>
</dbReference>
<name>D8S5Z7_SELML</name>
<evidence type="ECO:0000256" key="8">
    <source>
        <dbReference type="ARBA" id="ARBA00060772"/>
    </source>
</evidence>
<dbReference type="Pfam" id="PF00271">
    <property type="entry name" value="Helicase_C"/>
    <property type="match status" value="1"/>
</dbReference>
<keyword evidence="4" id="KW-0347">Helicase</keyword>
<comment type="similarity">
    <text evidence="8">Belongs to the DExH box helicase family.</text>
</comment>
<dbReference type="STRING" id="88036.D8S5Z7"/>
<dbReference type="PROSITE" id="PS50088">
    <property type="entry name" value="ANK_REPEAT"/>
    <property type="match status" value="1"/>
</dbReference>
<keyword evidence="6" id="KW-0694">RNA-binding</keyword>
<dbReference type="EMBL" id="GL377603">
    <property type="protein sequence ID" value="EFJ20143.1"/>
    <property type="molecule type" value="Genomic_DNA"/>
</dbReference>
<evidence type="ECO:0000256" key="9">
    <source>
        <dbReference type="PROSITE-ProRule" id="PRU00023"/>
    </source>
</evidence>
<dbReference type="Gene3D" id="1.20.120.1080">
    <property type="match status" value="1"/>
</dbReference>
<keyword evidence="5" id="KW-0067">ATP-binding</keyword>
<dbReference type="PANTHER" id="PTHR18934:SF213">
    <property type="entry name" value="3'-5' RNA HELICASE YTHDC2"/>
    <property type="match status" value="1"/>
</dbReference>
<dbReference type="InParanoid" id="D8S5Z7"/>
<dbReference type="eggNOG" id="KOG0920">
    <property type="taxonomic scope" value="Eukaryota"/>
</dbReference>
<proteinExistence type="inferred from homology"/>
<dbReference type="Pfam" id="PF04408">
    <property type="entry name" value="WHD_HA2"/>
    <property type="match status" value="1"/>
</dbReference>
<dbReference type="FunCoup" id="D8S5Z7">
    <property type="interactions" value="3821"/>
</dbReference>
<dbReference type="GO" id="GO:0016787">
    <property type="term" value="F:hydrolase activity"/>
    <property type="evidence" value="ECO:0007669"/>
    <property type="project" value="UniProtKB-KW"/>
</dbReference>
<dbReference type="AlphaFoldDB" id="D8S5Z7"/>
<feature type="domain" description="Helicase C-terminal" evidence="11">
    <location>
        <begin position="364"/>
        <end position="538"/>
    </location>
</feature>
<dbReference type="Pfam" id="PF07717">
    <property type="entry name" value="OB_NTP_bind"/>
    <property type="match status" value="1"/>
</dbReference>
<dbReference type="FunFam" id="3.40.50.300:FF:000526">
    <property type="entry name" value="DExH-box ATP-dependent RNA helicase DExH3"/>
    <property type="match status" value="1"/>
</dbReference>
<dbReference type="SUPFAM" id="SSF52540">
    <property type="entry name" value="P-loop containing nucleoside triphosphate hydrolases"/>
    <property type="match status" value="2"/>
</dbReference>
<dbReference type="OrthoDB" id="5600252at2759"/>
<evidence type="ECO:0000256" key="5">
    <source>
        <dbReference type="ARBA" id="ARBA00022840"/>
    </source>
</evidence>
<dbReference type="Pfam" id="PF21010">
    <property type="entry name" value="HA2_C"/>
    <property type="match status" value="1"/>
</dbReference>
<dbReference type="PROSITE" id="PS51192">
    <property type="entry name" value="HELICASE_ATP_BIND_1"/>
    <property type="match status" value="1"/>
</dbReference>
<dbReference type="FunFam" id="3.40.50.300:FF:000860">
    <property type="entry name" value="DExH-box ATP-dependent RNA helicase DExH6"/>
    <property type="match status" value="1"/>
</dbReference>
<dbReference type="EC" id="3.6.4.13" evidence="1"/>
<evidence type="ECO:0000313" key="12">
    <source>
        <dbReference type="EMBL" id="EFJ20143.1"/>
    </source>
</evidence>
<accession>D8S5Z7</accession>
<dbReference type="InterPro" id="IPR011545">
    <property type="entry name" value="DEAD/DEAH_box_helicase_dom"/>
</dbReference>
<dbReference type="SMART" id="SM00487">
    <property type="entry name" value="DEXDc"/>
    <property type="match status" value="1"/>
</dbReference>
<evidence type="ECO:0000256" key="2">
    <source>
        <dbReference type="ARBA" id="ARBA00022741"/>
    </source>
</evidence>
<dbReference type="InterPro" id="IPR036770">
    <property type="entry name" value="Ankyrin_rpt-contain_sf"/>
</dbReference>
<dbReference type="GO" id="GO:0005524">
    <property type="term" value="F:ATP binding"/>
    <property type="evidence" value="ECO:0007669"/>
    <property type="project" value="UniProtKB-KW"/>
</dbReference>
<dbReference type="SUPFAM" id="SSF48403">
    <property type="entry name" value="Ankyrin repeat"/>
    <property type="match status" value="1"/>
</dbReference>
<dbReference type="Gene3D" id="3.40.50.300">
    <property type="entry name" value="P-loop containing nucleotide triphosphate hydrolases"/>
    <property type="match status" value="2"/>
</dbReference>
<keyword evidence="13" id="KW-1185">Reference proteome</keyword>
<dbReference type="KEGG" id="smo:SELMODRAFT_50132"/>
<dbReference type="InterPro" id="IPR027417">
    <property type="entry name" value="P-loop_NTPase"/>
</dbReference>
<dbReference type="SMART" id="SM00490">
    <property type="entry name" value="HELICc"/>
    <property type="match status" value="1"/>
</dbReference>
<evidence type="ECO:0000259" key="10">
    <source>
        <dbReference type="PROSITE" id="PS51192"/>
    </source>
</evidence>
<feature type="repeat" description="ANK" evidence="9">
    <location>
        <begin position="275"/>
        <end position="307"/>
    </location>
</feature>
<evidence type="ECO:0000259" key="11">
    <source>
        <dbReference type="PROSITE" id="PS51194"/>
    </source>
</evidence>
<reference evidence="12 13" key="1">
    <citation type="journal article" date="2011" name="Science">
        <title>The Selaginella genome identifies genetic changes associated with the evolution of vascular plants.</title>
        <authorList>
            <person name="Banks J.A."/>
            <person name="Nishiyama T."/>
            <person name="Hasebe M."/>
            <person name="Bowman J.L."/>
            <person name="Gribskov M."/>
            <person name="dePamphilis C."/>
            <person name="Albert V.A."/>
            <person name="Aono N."/>
            <person name="Aoyama T."/>
            <person name="Ambrose B.A."/>
            <person name="Ashton N.W."/>
            <person name="Axtell M.J."/>
            <person name="Barker E."/>
            <person name="Barker M.S."/>
            <person name="Bennetzen J.L."/>
            <person name="Bonawitz N.D."/>
            <person name="Chapple C."/>
            <person name="Cheng C."/>
            <person name="Correa L.G."/>
            <person name="Dacre M."/>
            <person name="DeBarry J."/>
            <person name="Dreyer I."/>
            <person name="Elias M."/>
            <person name="Engstrom E.M."/>
            <person name="Estelle M."/>
            <person name="Feng L."/>
            <person name="Finet C."/>
            <person name="Floyd S.K."/>
            <person name="Frommer W.B."/>
            <person name="Fujita T."/>
            <person name="Gramzow L."/>
            <person name="Gutensohn M."/>
            <person name="Harholt J."/>
            <person name="Hattori M."/>
            <person name="Heyl A."/>
            <person name="Hirai T."/>
            <person name="Hiwatashi Y."/>
            <person name="Ishikawa M."/>
            <person name="Iwata M."/>
            <person name="Karol K.G."/>
            <person name="Koehler B."/>
            <person name="Kolukisaoglu U."/>
            <person name="Kubo M."/>
            <person name="Kurata T."/>
            <person name="Lalonde S."/>
            <person name="Li K."/>
            <person name="Li Y."/>
            <person name="Litt A."/>
            <person name="Lyons E."/>
            <person name="Manning G."/>
            <person name="Maruyama T."/>
            <person name="Michael T.P."/>
            <person name="Mikami K."/>
            <person name="Miyazaki S."/>
            <person name="Morinaga S."/>
            <person name="Murata T."/>
            <person name="Mueller-Roeber B."/>
            <person name="Nelson D.R."/>
            <person name="Obara M."/>
            <person name="Oguri Y."/>
            <person name="Olmstead R.G."/>
            <person name="Onodera N."/>
            <person name="Petersen B.L."/>
            <person name="Pils B."/>
            <person name="Prigge M."/>
            <person name="Rensing S.A."/>
            <person name="Riano-Pachon D.M."/>
            <person name="Roberts A.W."/>
            <person name="Sato Y."/>
            <person name="Scheller H.V."/>
            <person name="Schulz B."/>
            <person name="Schulz C."/>
            <person name="Shakirov E.V."/>
            <person name="Shibagaki N."/>
            <person name="Shinohara N."/>
            <person name="Shippen D.E."/>
            <person name="Soerensen I."/>
            <person name="Sotooka R."/>
            <person name="Sugimoto N."/>
            <person name="Sugita M."/>
            <person name="Sumikawa N."/>
            <person name="Tanurdzic M."/>
            <person name="Theissen G."/>
            <person name="Ulvskov P."/>
            <person name="Wakazuki S."/>
            <person name="Weng J.K."/>
            <person name="Willats W.W."/>
            <person name="Wipf D."/>
            <person name="Wolf P.G."/>
            <person name="Yang L."/>
            <person name="Zimmer A.D."/>
            <person name="Zhu Q."/>
            <person name="Mitros T."/>
            <person name="Hellsten U."/>
            <person name="Loque D."/>
            <person name="Otillar R."/>
            <person name="Salamov A."/>
            <person name="Schmutz J."/>
            <person name="Shapiro H."/>
            <person name="Lindquist E."/>
            <person name="Lucas S."/>
            <person name="Rokhsar D."/>
            <person name="Grigoriev I.V."/>
        </authorList>
    </citation>
    <scope>NUCLEOTIDE SEQUENCE [LARGE SCALE GENOMIC DNA]</scope>
</reference>
<dbReference type="Pfam" id="PF00270">
    <property type="entry name" value="DEAD"/>
    <property type="match status" value="1"/>
</dbReference>
<dbReference type="PROSITE" id="PS51194">
    <property type="entry name" value="HELICASE_CTER"/>
    <property type="match status" value="1"/>
</dbReference>
<dbReference type="CDD" id="cd18791">
    <property type="entry name" value="SF2_C_RHA"/>
    <property type="match status" value="1"/>
</dbReference>
<organism evidence="13">
    <name type="scientific">Selaginella moellendorffii</name>
    <name type="common">Spikemoss</name>
    <dbReference type="NCBI Taxonomy" id="88036"/>
    <lineage>
        <taxon>Eukaryota</taxon>
        <taxon>Viridiplantae</taxon>
        <taxon>Streptophyta</taxon>
        <taxon>Embryophyta</taxon>
        <taxon>Tracheophyta</taxon>
        <taxon>Lycopodiopsida</taxon>
        <taxon>Selaginellales</taxon>
        <taxon>Selaginellaceae</taxon>
        <taxon>Selaginella</taxon>
    </lineage>
</organism>
<evidence type="ECO:0000256" key="6">
    <source>
        <dbReference type="ARBA" id="ARBA00022884"/>
    </source>
</evidence>
<dbReference type="Proteomes" id="UP000001514">
    <property type="component" value="Unassembled WGS sequence"/>
</dbReference>
<dbReference type="InterPro" id="IPR011709">
    <property type="entry name" value="DEAD-box_helicase_OB_fold"/>
</dbReference>
<dbReference type="CDD" id="cd17917">
    <property type="entry name" value="DEXHc_RHA-like"/>
    <property type="match status" value="1"/>
</dbReference>
<dbReference type="GO" id="GO:0004386">
    <property type="term" value="F:helicase activity"/>
    <property type="evidence" value="ECO:0000318"/>
    <property type="project" value="GO_Central"/>
</dbReference>